<dbReference type="InterPro" id="IPR016039">
    <property type="entry name" value="Thiolase-like"/>
</dbReference>
<evidence type="ECO:0000256" key="2">
    <source>
        <dbReference type="ARBA" id="ARBA00004966"/>
    </source>
</evidence>
<dbReference type="GO" id="GO:0016210">
    <property type="term" value="F:naringenin-chalcone synthase activity"/>
    <property type="evidence" value="ECO:0007669"/>
    <property type="project" value="UniProtKB-EC"/>
</dbReference>
<dbReference type="Pfam" id="PF00195">
    <property type="entry name" value="Chal_sti_synt_N"/>
    <property type="match status" value="1"/>
</dbReference>
<comment type="similarity">
    <text evidence="3 8">Belongs to the thiolase-like superfamily. Chalcone/stilbene synthases family.</text>
</comment>
<dbReference type="EC" id="2.3.1.74" evidence="4"/>
<feature type="domain" description="Chalcone/stilbene synthase C-terminal" evidence="10">
    <location>
        <begin position="81"/>
        <end position="215"/>
    </location>
</feature>
<dbReference type="Pfam" id="PF02797">
    <property type="entry name" value="Chal_sti_synt_C"/>
    <property type="match status" value="1"/>
</dbReference>
<evidence type="ECO:0000256" key="1">
    <source>
        <dbReference type="ARBA" id="ARBA00002969"/>
    </source>
</evidence>
<dbReference type="AlphaFoldDB" id="A0ABD1NHX1"/>
<evidence type="ECO:0000256" key="8">
    <source>
        <dbReference type="RuleBase" id="RU003633"/>
    </source>
</evidence>
<keyword evidence="12" id="KW-1185">Reference proteome</keyword>
<evidence type="ECO:0000256" key="3">
    <source>
        <dbReference type="ARBA" id="ARBA00005531"/>
    </source>
</evidence>
<evidence type="ECO:0000256" key="4">
    <source>
        <dbReference type="ARBA" id="ARBA00012975"/>
    </source>
</evidence>
<comment type="caution">
    <text evidence="11">The sequence shown here is derived from an EMBL/GenBank/DDBJ whole genome shotgun (WGS) entry which is preliminary data.</text>
</comment>
<organism evidence="11 12">
    <name type="scientific">Flemingia macrophylla</name>
    <dbReference type="NCBI Taxonomy" id="520843"/>
    <lineage>
        <taxon>Eukaryota</taxon>
        <taxon>Viridiplantae</taxon>
        <taxon>Streptophyta</taxon>
        <taxon>Embryophyta</taxon>
        <taxon>Tracheophyta</taxon>
        <taxon>Spermatophyta</taxon>
        <taxon>Magnoliopsida</taxon>
        <taxon>eudicotyledons</taxon>
        <taxon>Gunneridae</taxon>
        <taxon>Pentapetalae</taxon>
        <taxon>rosids</taxon>
        <taxon>fabids</taxon>
        <taxon>Fabales</taxon>
        <taxon>Fabaceae</taxon>
        <taxon>Papilionoideae</taxon>
        <taxon>50 kb inversion clade</taxon>
        <taxon>NPAAA clade</taxon>
        <taxon>indigoferoid/millettioid clade</taxon>
        <taxon>Phaseoleae</taxon>
        <taxon>Flemingia</taxon>
    </lineage>
</organism>
<dbReference type="EMBL" id="JBGMDY010000001">
    <property type="protein sequence ID" value="KAL2347727.1"/>
    <property type="molecule type" value="Genomic_DNA"/>
</dbReference>
<evidence type="ECO:0000313" key="11">
    <source>
        <dbReference type="EMBL" id="KAL2347727.1"/>
    </source>
</evidence>
<reference evidence="11 12" key="1">
    <citation type="submission" date="2024-08" db="EMBL/GenBank/DDBJ databases">
        <title>Insights into the chromosomal genome structure of Flemingia macrophylla.</title>
        <authorList>
            <person name="Ding Y."/>
            <person name="Zhao Y."/>
            <person name="Bi W."/>
            <person name="Wu M."/>
            <person name="Zhao G."/>
            <person name="Gong Y."/>
            <person name="Li W."/>
            <person name="Zhang P."/>
        </authorList>
    </citation>
    <scope>NUCLEOTIDE SEQUENCE [LARGE SCALE GENOMIC DNA]</scope>
    <source>
        <strain evidence="11">DYQJB</strain>
        <tissue evidence="11">Leaf</tissue>
    </source>
</reference>
<accession>A0ABD1NHX1</accession>
<dbReference type="PANTHER" id="PTHR11877">
    <property type="entry name" value="HYDROXYMETHYLGLUTARYL-COA SYNTHASE"/>
    <property type="match status" value="1"/>
</dbReference>
<dbReference type="GO" id="GO:0009813">
    <property type="term" value="P:flavonoid biosynthetic process"/>
    <property type="evidence" value="ECO:0007669"/>
    <property type="project" value="UniProtKB-KW"/>
</dbReference>
<protein>
    <recommendedName>
        <fullName evidence="4">chalcone synthase</fullName>
        <ecNumber evidence="4">2.3.1.74</ecNumber>
    </recommendedName>
</protein>
<evidence type="ECO:0000313" key="12">
    <source>
        <dbReference type="Proteomes" id="UP001603857"/>
    </source>
</evidence>
<proteinExistence type="inferred from homology"/>
<evidence type="ECO:0000259" key="9">
    <source>
        <dbReference type="Pfam" id="PF00195"/>
    </source>
</evidence>
<keyword evidence="6" id="KW-0284">Flavonoid biosynthesis</keyword>
<dbReference type="FunFam" id="3.40.47.10:FF:000014">
    <property type="entry name" value="Chalcone synthase 1"/>
    <property type="match status" value="1"/>
</dbReference>
<dbReference type="InterPro" id="IPR001099">
    <property type="entry name" value="Chalcone/stilbene_synt_N"/>
</dbReference>
<name>A0ABD1NHX1_9FABA</name>
<evidence type="ECO:0000256" key="6">
    <source>
        <dbReference type="ARBA" id="ARBA00023241"/>
    </source>
</evidence>
<dbReference type="InterPro" id="IPR012328">
    <property type="entry name" value="Chalcone/stilbene_synt_C"/>
</dbReference>
<feature type="domain" description="Chalcone/stilbene synthase N-terminal" evidence="9">
    <location>
        <begin position="1"/>
        <end position="71"/>
    </location>
</feature>
<dbReference type="SUPFAM" id="SSF53901">
    <property type="entry name" value="Thiolase-like"/>
    <property type="match status" value="2"/>
</dbReference>
<dbReference type="Gene3D" id="3.40.47.10">
    <property type="match status" value="2"/>
</dbReference>
<comment type="pathway">
    <text evidence="2">Secondary metabolite biosynthesis; flavonoid biosynthesis.</text>
</comment>
<keyword evidence="7 8" id="KW-0012">Acyltransferase</keyword>
<dbReference type="PANTHER" id="PTHR11877:SF80">
    <property type="entry name" value="CHALCONE SYNTHASE 1"/>
    <property type="match status" value="1"/>
</dbReference>
<dbReference type="InterPro" id="IPR011141">
    <property type="entry name" value="Polyketide_synthase_type-III"/>
</dbReference>
<evidence type="ECO:0000256" key="5">
    <source>
        <dbReference type="ARBA" id="ARBA00022679"/>
    </source>
</evidence>
<keyword evidence="5 8" id="KW-0808">Transferase</keyword>
<evidence type="ECO:0000256" key="7">
    <source>
        <dbReference type="ARBA" id="ARBA00023315"/>
    </source>
</evidence>
<comment type="function">
    <text evidence="1">The primary product of this enzyme is 4,2',4',6'-tetrahydroxychalcone (also termed naringenin-chalcone or chalcone) which can under specific conditions spontaneously isomerize into naringenin.</text>
</comment>
<dbReference type="Proteomes" id="UP001603857">
    <property type="component" value="Unassembled WGS sequence"/>
</dbReference>
<sequence length="237" mass="26726">MMYQQGCSVGGTVLRLAKNLAENNKSAKVLVVCYEITAIMFRGPSEIHLDSLVGQALFGDGTTAVIVGANPDLTVERPVFELVLAAQTILPDFDGTINGHLREVRLMCHLLKDACEIILKDIKKSLAKAFAPIGTRDWNSRFWIAHPSTPTILDQVEEKLRLKPEKLRSTQHVLSKYRNMSSASILFILNEMRKRSKEEKEDTTGEGFEWACCLGCLVLVIREEQRQMKTKQQKHRT</sequence>
<gene>
    <name evidence="11" type="ORF">Fmac_001727</name>
</gene>
<evidence type="ECO:0000259" key="10">
    <source>
        <dbReference type="Pfam" id="PF02797"/>
    </source>
</evidence>